<name>A0A2A4X1A2_9GAMM</name>
<evidence type="ECO:0000256" key="6">
    <source>
        <dbReference type="ARBA" id="ARBA00023211"/>
    </source>
</evidence>
<keyword evidence="3" id="KW-0479">Metal-binding</keyword>
<evidence type="ECO:0000256" key="3">
    <source>
        <dbReference type="ARBA" id="ARBA00022723"/>
    </source>
</evidence>
<gene>
    <name evidence="8" type="ORF">COB20_11925</name>
</gene>
<comment type="cofactor">
    <cofactor evidence="1">
        <name>Mn(2+)</name>
        <dbReference type="ChEBI" id="CHEBI:29035"/>
    </cofactor>
</comment>
<organism evidence="8 9">
    <name type="scientific">SAR86 cluster bacterium</name>
    <dbReference type="NCBI Taxonomy" id="2030880"/>
    <lineage>
        <taxon>Bacteria</taxon>
        <taxon>Pseudomonadati</taxon>
        <taxon>Pseudomonadota</taxon>
        <taxon>Gammaproteobacteria</taxon>
        <taxon>SAR86 cluster</taxon>
    </lineage>
</organism>
<dbReference type="NCBIfam" id="NF007980">
    <property type="entry name" value="PRK10707.1"/>
    <property type="match status" value="1"/>
</dbReference>
<reference evidence="9" key="1">
    <citation type="submission" date="2017-08" db="EMBL/GenBank/DDBJ databases">
        <title>A dynamic microbial community with high functional redundancy inhabits the cold, oxic subseafloor aquifer.</title>
        <authorList>
            <person name="Tully B.J."/>
            <person name="Wheat C.G."/>
            <person name="Glazer B.T."/>
            <person name="Huber J.A."/>
        </authorList>
    </citation>
    <scope>NUCLEOTIDE SEQUENCE [LARGE SCALE GENOMIC DNA]</scope>
</reference>
<accession>A0A2A4X1A2</accession>
<dbReference type="PANTHER" id="PTHR12992:SF11">
    <property type="entry name" value="MITOCHONDRIAL COENZYME A DIPHOSPHATASE NUDT8"/>
    <property type="match status" value="1"/>
</dbReference>
<evidence type="ECO:0000256" key="4">
    <source>
        <dbReference type="ARBA" id="ARBA00022801"/>
    </source>
</evidence>
<dbReference type="Proteomes" id="UP000218767">
    <property type="component" value="Unassembled WGS sequence"/>
</dbReference>
<protein>
    <submittedName>
        <fullName evidence="8">CoA pyrophosphatase</fullName>
    </submittedName>
</protein>
<dbReference type="InterPro" id="IPR015797">
    <property type="entry name" value="NUDIX_hydrolase-like_dom_sf"/>
</dbReference>
<dbReference type="PROSITE" id="PS51462">
    <property type="entry name" value="NUDIX"/>
    <property type="match status" value="1"/>
</dbReference>
<evidence type="ECO:0000313" key="8">
    <source>
        <dbReference type="EMBL" id="PCI75847.1"/>
    </source>
</evidence>
<keyword evidence="6" id="KW-0464">Manganese</keyword>
<evidence type="ECO:0000313" key="9">
    <source>
        <dbReference type="Proteomes" id="UP000218767"/>
    </source>
</evidence>
<comment type="cofactor">
    <cofactor evidence="2">
        <name>Mg(2+)</name>
        <dbReference type="ChEBI" id="CHEBI:18420"/>
    </cofactor>
</comment>
<dbReference type="Pfam" id="PF00293">
    <property type="entry name" value="NUDIX"/>
    <property type="match status" value="1"/>
</dbReference>
<dbReference type="GO" id="GO:0046872">
    <property type="term" value="F:metal ion binding"/>
    <property type="evidence" value="ECO:0007669"/>
    <property type="project" value="UniProtKB-KW"/>
</dbReference>
<dbReference type="GO" id="GO:0010945">
    <property type="term" value="F:coenzyme A diphosphatase activity"/>
    <property type="evidence" value="ECO:0007669"/>
    <property type="project" value="InterPro"/>
</dbReference>
<sequence length="216" mass="24101">MNNRDENNSQQAFDDLLAYFSRNKNDNPDPIFHPDNSVNKMMIERPTPLRKASVLIPITRHRPGKNSKIVLTVRSENLNSHAGQVSLPGGSEEAIDSDVVATALRESEEEIGLAQGDVEVIGRLGDMALPSGFQITPIVGLIEPDMEFAPCPIEVAEIFYAPLSLLMNPDSYDSISMNYDNRARKILELQFERFRIWGATAAILHHLAQMIEKSKT</sequence>
<evidence type="ECO:0000256" key="1">
    <source>
        <dbReference type="ARBA" id="ARBA00001936"/>
    </source>
</evidence>
<keyword evidence="5" id="KW-0460">Magnesium</keyword>
<dbReference type="AlphaFoldDB" id="A0A2A4X1A2"/>
<dbReference type="InterPro" id="IPR000086">
    <property type="entry name" value="NUDIX_hydrolase_dom"/>
</dbReference>
<dbReference type="InterPro" id="IPR045121">
    <property type="entry name" value="CoAse"/>
</dbReference>
<dbReference type="CDD" id="cd03426">
    <property type="entry name" value="NUDIX_CoAse_Nudt7"/>
    <property type="match status" value="1"/>
</dbReference>
<evidence type="ECO:0000256" key="5">
    <source>
        <dbReference type="ARBA" id="ARBA00022842"/>
    </source>
</evidence>
<dbReference type="PANTHER" id="PTHR12992">
    <property type="entry name" value="NUDIX HYDROLASE"/>
    <property type="match status" value="1"/>
</dbReference>
<dbReference type="EMBL" id="NVUL01000066">
    <property type="protein sequence ID" value="PCI75847.1"/>
    <property type="molecule type" value="Genomic_DNA"/>
</dbReference>
<evidence type="ECO:0000256" key="2">
    <source>
        <dbReference type="ARBA" id="ARBA00001946"/>
    </source>
</evidence>
<evidence type="ECO:0000259" key="7">
    <source>
        <dbReference type="PROSITE" id="PS51462"/>
    </source>
</evidence>
<keyword evidence="4" id="KW-0378">Hydrolase</keyword>
<dbReference type="Gene3D" id="3.90.79.10">
    <property type="entry name" value="Nucleoside Triphosphate Pyrophosphohydrolase"/>
    <property type="match status" value="1"/>
</dbReference>
<dbReference type="SUPFAM" id="SSF55811">
    <property type="entry name" value="Nudix"/>
    <property type="match status" value="1"/>
</dbReference>
<feature type="domain" description="Nudix hydrolase" evidence="7">
    <location>
        <begin position="48"/>
        <end position="192"/>
    </location>
</feature>
<proteinExistence type="predicted"/>
<comment type="caution">
    <text evidence="8">The sequence shown here is derived from an EMBL/GenBank/DDBJ whole genome shotgun (WGS) entry which is preliminary data.</text>
</comment>